<dbReference type="PROSITE" id="PS00216">
    <property type="entry name" value="SUGAR_TRANSPORT_1"/>
    <property type="match status" value="1"/>
</dbReference>
<dbReference type="InterPro" id="IPR020846">
    <property type="entry name" value="MFS_dom"/>
</dbReference>
<gene>
    <name evidence="10" type="ORF">SAMN04490244_106146</name>
</gene>
<comment type="subcellular location">
    <subcellularLocation>
        <location evidence="1">Membrane</location>
        <topology evidence="1">Multi-pass membrane protein</topology>
    </subcellularLocation>
</comment>
<dbReference type="InterPro" id="IPR005828">
    <property type="entry name" value="MFS_sugar_transport-like"/>
</dbReference>
<evidence type="ECO:0000259" key="9">
    <source>
        <dbReference type="PROSITE" id="PS50850"/>
    </source>
</evidence>
<evidence type="ECO:0000256" key="2">
    <source>
        <dbReference type="ARBA" id="ARBA00010992"/>
    </source>
</evidence>
<keyword evidence="5 8" id="KW-1133">Transmembrane helix</keyword>
<dbReference type="OrthoDB" id="9800416at2"/>
<dbReference type="Pfam" id="PF00083">
    <property type="entry name" value="Sugar_tr"/>
    <property type="match status" value="1"/>
</dbReference>
<feature type="transmembrane region" description="Helical" evidence="8">
    <location>
        <begin position="350"/>
        <end position="376"/>
    </location>
</feature>
<dbReference type="Proteomes" id="UP000198885">
    <property type="component" value="Unassembled WGS sequence"/>
</dbReference>
<organism evidence="10 11">
    <name type="scientific">Tranquillimonas rosea</name>
    <dbReference type="NCBI Taxonomy" id="641238"/>
    <lineage>
        <taxon>Bacteria</taxon>
        <taxon>Pseudomonadati</taxon>
        <taxon>Pseudomonadota</taxon>
        <taxon>Alphaproteobacteria</taxon>
        <taxon>Rhodobacterales</taxon>
        <taxon>Roseobacteraceae</taxon>
        <taxon>Tranquillimonas</taxon>
    </lineage>
</organism>
<evidence type="ECO:0000256" key="4">
    <source>
        <dbReference type="ARBA" id="ARBA00022692"/>
    </source>
</evidence>
<evidence type="ECO:0000256" key="5">
    <source>
        <dbReference type="ARBA" id="ARBA00022989"/>
    </source>
</evidence>
<feature type="domain" description="Major facilitator superfamily (MFS) profile" evidence="9">
    <location>
        <begin position="24"/>
        <end position="441"/>
    </location>
</feature>
<sequence>MSDADAAISSEAEPPLTEPGLLICTITIALAGLLFGFDTAVISGTTELLRQEYDLSPVWLGVTVSSALWGTLVGALVAGTPGDRYGSRNVLRVLAIFYLVSAVGSALAWDWTSLLVFRVIGGLAVGGASVLAPVYISEVAPPSRRGRLVASFQFMVITGILLAYISNAVIVGMDVGTAEWRWKFGVAAAPAIVFFLLLLRVPHTPRWLTGQDREDEAREALSFIGISGRHADAEIAHFREGETGDADAEKLSWRRHSKPILLAIFVAGFNQLSGINAMLYYLNDIFAAAGNDLSPDLQAIVIGVVNTIFTAVGILFIDRLGRRPLLLIGSAGMAVSLVVAALALNGVLPGIYVLVALISFIVFFAPSTGAVIWVYISEVFPQPVRGRGSAVGASTHWGLNAAIAAVFPSIAAASQGLPFFVFAAMMVAQFVIVLTFFPETKNVPLEKMERQLGVRMT</sequence>
<protein>
    <submittedName>
        <fullName evidence="10">MFS transporter, sugar porter (SP) family</fullName>
    </submittedName>
</protein>
<keyword evidence="11" id="KW-1185">Reference proteome</keyword>
<evidence type="ECO:0000256" key="1">
    <source>
        <dbReference type="ARBA" id="ARBA00004141"/>
    </source>
</evidence>
<keyword evidence="6 8" id="KW-0472">Membrane</keyword>
<feature type="transmembrane region" description="Helical" evidence="8">
    <location>
        <begin position="57"/>
        <end position="78"/>
    </location>
</feature>
<keyword evidence="4 8" id="KW-0812">Transmembrane</keyword>
<accession>A0A1H9V169</accession>
<dbReference type="AlphaFoldDB" id="A0A1H9V169"/>
<dbReference type="NCBIfam" id="TIGR00879">
    <property type="entry name" value="SP"/>
    <property type="match status" value="1"/>
</dbReference>
<feature type="transmembrane region" description="Helical" evidence="8">
    <location>
        <begin position="90"/>
        <end position="109"/>
    </location>
</feature>
<evidence type="ECO:0000256" key="7">
    <source>
        <dbReference type="RuleBase" id="RU003346"/>
    </source>
</evidence>
<name>A0A1H9V169_9RHOB</name>
<dbReference type="STRING" id="641238.SAMN04490244_106146"/>
<feature type="transmembrane region" description="Helical" evidence="8">
    <location>
        <begin position="260"/>
        <end position="282"/>
    </location>
</feature>
<feature type="transmembrane region" description="Helical" evidence="8">
    <location>
        <begin position="297"/>
        <end position="317"/>
    </location>
</feature>
<feature type="transmembrane region" description="Helical" evidence="8">
    <location>
        <begin position="397"/>
        <end position="413"/>
    </location>
</feature>
<dbReference type="PANTHER" id="PTHR48020:SF12">
    <property type="entry name" value="PROTON MYO-INOSITOL COTRANSPORTER"/>
    <property type="match status" value="1"/>
</dbReference>
<dbReference type="PRINTS" id="PR00171">
    <property type="entry name" value="SUGRTRNSPORT"/>
</dbReference>
<dbReference type="EMBL" id="FOGU01000006">
    <property type="protein sequence ID" value="SES15134.1"/>
    <property type="molecule type" value="Genomic_DNA"/>
</dbReference>
<evidence type="ECO:0000256" key="6">
    <source>
        <dbReference type="ARBA" id="ARBA00023136"/>
    </source>
</evidence>
<dbReference type="PROSITE" id="PS00217">
    <property type="entry name" value="SUGAR_TRANSPORT_2"/>
    <property type="match status" value="1"/>
</dbReference>
<evidence type="ECO:0000313" key="11">
    <source>
        <dbReference type="Proteomes" id="UP000198885"/>
    </source>
</evidence>
<feature type="transmembrane region" description="Helical" evidence="8">
    <location>
        <begin position="115"/>
        <end position="136"/>
    </location>
</feature>
<evidence type="ECO:0000313" key="10">
    <source>
        <dbReference type="EMBL" id="SES15134.1"/>
    </source>
</evidence>
<feature type="transmembrane region" description="Helical" evidence="8">
    <location>
        <begin position="419"/>
        <end position="437"/>
    </location>
</feature>
<dbReference type="InterPro" id="IPR003663">
    <property type="entry name" value="Sugar/inositol_transpt"/>
</dbReference>
<proteinExistence type="inferred from homology"/>
<reference evidence="10 11" key="1">
    <citation type="submission" date="2016-10" db="EMBL/GenBank/DDBJ databases">
        <authorList>
            <person name="de Groot N.N."/>
        </authorList>
    </citation>
    <scope>NUCLEOTIDE SEQUENCE [LARGE SCALE GENOMIC DNA]</scope>
    <source>
        <strain evidence="10 11">DSM 23042</strain>
    </source>
</reference>
<comment type="similarity">
    <text evidence="2 7">Belongs to the major facilitator superfamily. Sugar transporter (TC 2.A.1.1) family.</text>
</comment>
<feature type="transmembrane region" description="Helical" evidence="8">
    <location>
        <begin position="182"/>
        <end position="199"/>
    </location>
</feature>
<feature type="transmembrane region" description="Helical" evidence="8">
    <location>
        <begin position="20"/>
        <end position="37"/>
    </location>
</feature>
<dbReference type="InterPro" id="IPR050814">
    <property type="entry name" value="Myo-inositol_Transporter"/>
</dbReference>
<dbReference type="SUPFAM" id="SSF103473">
    <property type="entry name" value="MFS general substrate transporter"/>
    <property type="match status" value="1"/>
</dbReference>
<dbReference type="InterPro" id="IPR005829">
    <property type="entry name" value="Sugar_transporter_CS"/>
</dbReference>
<dbReference type="Gene3D" id="1.20.1250.20">
    <property type="entry name" value="MFS general substrate transporter like domains"/>
    <property type="match status" value="2"/>
</dbReference>
<dbReference type="GO" id="GO:0016020">
    <property type="term" value="C:membrane"/>
    <property type="evidence" value="ECO:0007669"/>
    <property type="project" value="UniProtKB-SubCell"/>
</dbReference>
<evidence type="ECO:0000256" key="3">
    <source>
        <dbReference type="ARBA" id="ARBA00022448"/>
    </source>
</evidence>
<feature type="transmembrane region" description="Helical" evidence="8">
    <location>
        <begin position="324"/>
        <end position="344"/>
    </location>
</feature>
<dbReference type="PANTHER" id="PTHR48020">
    <property type="entry name" value="PROTON MYO-INOSITOL COTRANSPORTER"/>
    <property type="match status" value="1"/>
</dbReference>
<keyword evidence="3 7" id="KW-0813">Transport</keyword>
<dbReference type="PROSITE" id="PS50850">
    <property type="entry name" value="MFS"/>
    <property type="match status" value="1"/>
</dbReference>
<evidence type="ECO:0000256" key="8">
    <source>
        <dbReference type="SAM" id="Phobius"/>
    </source>
</evidence>
<dbReference type="GO" id="GO:0022857">
    <property type="term" value="F:transmembrane transporter activity"/>
    <property type="evidence" value="ECO:0007669"/>
    <property type="project" value="InterPro"/>
</dbReference>
<dbReference type="InterPro" id="IPR036259">
    <property type="entry name" value="MFS_trans_sf"/>
</dbReference>
<feature type="transmembrane region" description="Helical" evidence="8">
    <location>
        <begin position="148"/>
        <end position="170"/>
    </location>
</feature>